<dbReference type="PROSITE" id="PS50294">
    <property type="entry name" value="WD_REPEATS_REGION"/>
    <property type="match status" value="5"/>
</dbReference>
<dbReference type="CDD" id="cd00200">
    <property type="entry name" value="WD40"/>
    <property type="match status" value="1"/>
</dbReference>
<dbReference type="Gene3D" id="2.130.10.10">
    <property type="entry name" value="YVTN repeat-like/Quinoprotein amine dehydrogenase"/>
    <property type="match status" value="1"/>
</dbReference>
<dbReference type="InterPro" id="IPR001680">
    <property type="entry name" value="WD40_rpt"/>
</dbReference>
<proteinExistence type="inferred from homology"/>
<dbReference type="GO" id="GO:0002098">
    <property type="term" value="P:tRNA wobble uridine modification"/>
    <property type="evidence" value="ECO:0007669"/>
    <property type="project" value="EnsemblFungi"/>
</dbReference>
<organism evidence="5 6">
    <name type="scientific">Conidiobolus coronatus (strain ATCC 28846 / CBS 209.66 / NRRL 28638)</name>
    <name type="common">Delacroixia coronata</name>
    <dbReference type="NCBI Taxonomy" id="796925"/>
    <lineage>
        <taxon>Eukaryota</taxon>
        <taxon>Fungi</taxon>
        <taxon>Fungi incertae sedis</taxon>
        <taxon>Zoopagomycota</taxon>
        <taxon>Entomophthoromycotina</taxon>
        <taxon>Entomophthoromycetes</taxon>
        <taxon>Entomophthorales</taxon>
        <taxon>Ancylistaceae</taxon>
        <taxon>Conidiobolus</taxon>
    </lineage>
</organism>
<evidence type="ECO:0000256" key="4">
    <source>
        <dbReference type="PROSITE-ProRule" id="PRU00221"/>
    </source>
</evidence>
<feature type="repeat" description="WD" evidence="4">
    <location>
        <begin position="201"/>
        <end position="233"/>
    </location>
</feature>
<gene>
    <name evidence="3" type="primary">CIA1</name>
    <name evidence="5" type="ORF">CONCODRAFT_77299</name>
</gene>
<dbReference type="STRING" id="796925.A0A137PF06"/>
<dbReference type="GO" id="GO:0016226">
    <property type="term" value="P:iron-sulfur cluster assembly"/>
    <property type="evidence" value="ECO:0007669"/>
    <property type="project" value="UniProtKB-UniRule"/>
</dbReference>
<comment type="function">
    <text evidence="3">Essential component of the cytosolic iron-sulfur (Fe/S) protein assembly machinery. Required for the maturation of extramitochondrial Fe/S proteins.</text>
</comment>
<dbReference type="GO" id="GO:0005829">
    <property type="term" value="C:cytosol"/>
    <property type="evidence" value="ECO:0007669"/>
    <property type="project" value="EnsemblFungi"/>
</dbReference>
<reference evidence="5 6" key="1">
    <citation type="journal article" date="2015" name="Genome Biol. Evol.">
        <title>Phylogenomic analyses indicate that early fungi evolved digesting cell walls of algal ancestors of land plants.</title>
        <authorList>
            <person name="Chang Y."/>
            <person name="Wang S."/>
            <person name="Sekimoto S."/>
            <person name="Aerts A.L."/>
            <person name="Choi C."/>
            <person name="Clum A."/>
            <person name="LaButti K.M."/>
            <person name="Lindquist E.A."/>
            <person name="Yee Ngan C."/>
            <person name="Ohm R.A."/>
            <person name="Salamov A.A."/>
            <person name="Grigoriev I.V."/>
            <person name="Spatafora J.W."/>
            <person name="Berbee M.L."/>
        </authorList>
    </citation>
    <scope>NUCLEOTIDE SEQUENCE [LARGE SCALE GENOMIC DNA]</scope>
    <source>
        <strain evidence="5 6">NRRL 28638</strain>
    </source>
</reference>
<dbReference type="OrthoDB" id="284782at2759"/>
<keyword evidence="6" id="KW-1185">Reference proteome</keyword>
<keyword evidence="1 4" id="KW-0853">WD repeat</keyword>
<dbReference type="PANTHER" id="PTHR19920">
    <property type="entry name" value="WD40 PROTEIN CIAO1"/>
    <property type="match status" value="1"/>
</dbReference>
<dbReference type="InterPro" id="IPR028608">
    <property type="entry name" value="CIAO1/Cia1"/>
</dbReference>
<dbReference type="GO" id="GO:0097361">
    <property type="term" value="C:cytosolic [4Fe-4S] assembly targeting complex"/>
    <property type="evidence" value="ECO:0007669"/>
    <property type="project" value="EnsemblFungi"/>
</dbReference>
<dbReference type="InterPro" id="IPR020472">
    <property type="entry name" value="WD40_PAC1"/>
</dbReference>
<evidence type="ECO:0000256" key="2">
    <source>
        <dbReference type="ARBA" id="ARBA00022737"/>
    </source>
</evidence>
<dbReference type="HAMAP" id="MF_03037">
    <property type="entry name" value="ciao1"/>
    <property type="match status" value="1"/>
</dbReference>
<name>A0A137PF06_CONC2</name>
<comment type="similarity">
    <text evidence="3">Belongs to the WD repeat CIA1 family.</text>
</comment>
<feature type="repeat" description="WD" evidence="4">
    <location>
        <begin position="157"/>
        <end position="189"/>
    </location>
</feature>
<protein>
    <recommendedName>
        <fullName evidence="3">Probable cytosolic iron-sulfur protein assembly protein 1</fullName>
    </recommendedName>
</protein>
<dbReference type="FunFam" id="2.130.10.10:FF:000136">
    <property type="entry name" value="Probable cytosolic iron-sulfur protein assembly protein CIAO1"/>
    <property type="match status" value="1"/>
</dbReference>
<dbReference type="GO" id="GO:0005634">
    <property type="term" value="C:nucleus"/>
    <property type="evidence" value="ECO:0007669"/>
    <property type="project" value="EnsemblFungi"/>
</dbReference>
<dbReference type="Proteomes" id="UP000070444">
    <property type="component" value="Unassembled WGS sequence"/>
</dbReference>
<dbReference type="SUPFAM" id="SSF50978">
    <property type="entry name" value="WD40 repeat-like"/>
    <property type="match status" value="1"/>
</dbReference>
<feature type="repeat" description="WD" evidence="4">
    <location>
        <begin position="22"/>
        <end position="55"/>
    </location>
</feature>
<dbReference type="InterPro" id="IPR015943">
    <property type="entry name" value="WD40/YVTN_repeat-like_dom_sf"/>
</dbReference>
<dbReference type="InterPro" id="IPR036322">
    <property type="entry name" value="WD40_repeat_dom_sf"/>
</dbReference>
<sequence>MTQQNSLTAFHKDTVLRLSSVLEGHEERVWTVSWSQLQKDCIASCSGDKTVCIWSKKGIWSRTHILEGAHDRTVRSVCFNPAKNEIASASFDSKTAIWEKDPKGQYACVVTLEGHENEVKSVAWSKGGNFLATCSRDKSVWIWEAGEDGDFECLGVLQEHSQDVKMVRWSPTSDVLASASYDDTVKIWKDDDDEWICAATLVGHTSTIWGIDFNQDGTHLVSVSDDLTLKIWKRTAVSGLQEQWECIQTIENQHQRTIYSVSWCKDTQFGLIATGCGDNCIRVFAPIVDSSFDESPVYELTNRIPEAHGFGDINCVEWEPSKFQSNGKYLASAGDDGNVKIWELSH</sequence>
<keyword evidence="2" id="KW-0677">Repeat</keyword>
<dbReference type="PANTHER" id="PTHR19920:SF0">
    <property type="entry name" value="CYTOSOLIC IRON-SULFUR PROTEIN ASSEMBLY PROTEIN CIAO1-RELATED"/>
    <property type="match status" value="1"/>
</dbReference>
<dbReference type="OMA" id="IREIRWS"/>
<evidence type="ECO:0000256" key="3">
    <source>
        <dbReference type="HAMAP-Rule" id="MF_03037"/>
    </source>
</evidence>
<evidence type="ECO:0000313" key="5">
    <source>
        <dbReference type="EMBL" id="KXN73552.1"/>
    </source>
</evidence>
<evidence type="ECO:0000313" key="6">
    <source>
        <dbReference type="Proteomes" id="UP000070444"/>
    </source>
</evidence>
<dbReference type="AlphaFoldDB" id="A0A137PF06"/>
<dbReference type="SMART" id="SM00320">
    <property type="entry name" value="WD40"/>
    <property type="match status" value="7"/>
</dbReference>
<dbReference type="EMBL" id="KQ964435">
    <property type="protein sequence ID" value="KXN73552.1"/>
    <property type="molecule type" value="Genomic_DNA"/>
</dbReference>
<feature type="repeat" description="WD" evidence="4">
    <location>
        <begin position="67"/>
        <end position="99"/>
    </location>
</feature>
<evidence type="ECO:0000256" key="1">
    <source>
        <dbReference type="ARBA" id="ARBA00022574"/>
    </source>
</evidence>
<dbReference type="Pfam" id="PF00400">
    <property type="entry name" value="WD40"/>
    <property type="match status" value="7"/>
</dbReference>
<dbReference type="PROSITE" id="PS50082">
    <property type="entry name" value="WD_REPEATS_2"/>
    <property type="match status" value="6"/>
</dbReference>
<dbReference type="PROSITE" id="PS00678">
    <property type="entry name" value="WD_REPEATS_1"/>
    <property type="match status" value="1"/>
</dbReference>
<accession>A0A137PF06</accession>
<dbReference type="PRINTS" id="PR00320">
    <property type="entry name" value="GPROTEINBRPT"/>
</dbReference>
<dbReference type="InterPro" id="IPR019775">
    <property type="entry name" value="WD40_repeat_CS"/>
</dbReference>
<feature type="repeat" description="WD" evidence="4">
    <location>
        <begin position="112"/>
        <end position="144"/>
    </location>
</feature>
<feature type="repeat" description="WD" evidence="4">
    <location>
        <begin position="323"/>
        <end position="346"/>
    </location>
</feature>